<dbReference type="EMBL" id="FMVW01000008">
    <property type="protein sequence ID" value="SCZ43453.1"/>
    <property type="molecule type" value="Genomic_DNA"/>
</dbReference>
<evidence type="ECO:0008006" key="4">
    <source>
        <dbReference type="Google" id="ProtNLM"/>
    </source>
</evidence>
<dbReference type="AlphaFoldDB" id="A0A1G5P1N3"/>
<sequence length="239" mass="26056">MRITLGVGRVRPQIMALGILPFLGLHAFASPAEADQRDWLIVNRSPLADGAAIYTLGAQSAGDLDGRFGVDIGTTGSGSHGVDTRVWQWGNRPTDVAWYSLALPGPFPNYDWTWDKAWIEGNVIPEENSYRIAARIGRQESFGNLVEASLQLSYALSGSGIGSNAEQTMATAPYLRLNILPTDTALTAQSYVSDTDFIWHSSLEAQQQLIKGMSLVGAVSDIGLDSQNASLRLQLYRRW</sequence>
<evidence type="ECO:0000313" key="3">
    <source>
        <dbReference type="Proteomes" id="UP000199347"/>
    </source>
</evidence>
<gene>
    <name evidence="2" type="ORF">SAMN03080610_03061</name>
</gene>
<keyword evidence="1" id="KW-0732">Signal</keyword>
<dbReference type="RefSeq" id="WP_092815157.1">
    <property type="nucleotide sequence ID" value="NZ_FMVW01000008.1"/>
</dbReference>
<feature type="signal peptide" evidence="1">
    <location>
        <begin position="1"/>
        <end position="34"/>
    </location>
</feature>
<protein>
    <recommendedName>
        <fullName evidence="4">Cellulose biosynthesis protein BcsS</fullName>
    </recommendedName>
</protein>
<proteinExistence type="predicted"/>
<feature type="chain" id="PRO_5011620085" description="Cellulose biosynthesis protein BcsS" evidence="1">
    <location>
        <begin position="35"/>
        <end position="239"/>
    </location>
</feature>
<dbReference type="Proteomes" id="UP000199347">
    <property type="component" value="Unassembled WGS sequence"/>
</dbReference>
<dbReference type="OrthoDB" id="9885173at2"/>
<accession>A0A1G5P1N3</accession>
<evidence type="ECO:0000256" key="1">
    <source>
        <dbReference type="SAM" id="SignalP"/>
    </source>
</evidence>
<reference evidence="2 3" key="1">
    <citation type="submission" date="2016-10" db="EMBL/GenBank/DDBJ databases">
        <authorList>
            <person name="de Groot N.N."/>
        </authorList>
    </citation>
    <scope>NUCLEOTIDE SEQUENCE [LARGE SCALE GENOMIC DNA]</scope>
    <source>
        <strain evidence="2 3">DSM 2698</strain>
    </source>
</reference>
<organism evidence="2 3">
    <name type="scientific">Afifella marina DSM 2698</name>
    <dbReference type="NCBI Taxonomy" id="1120955"/>
    <lineage>
        <taxon>Bacteria</taxon>
        <taxon>Pseudomonadati</taxon>
        <taxon>Pseudomonadota</taxon>
        <taxon>Alphaproteobacteria</taxon>
        <taxon>Hyphomicrobiales</taxon>
        <taxon>Afifellaceae</taxon>
        <taxon>Afifella</taxon>
    </lineage>
</organism>
<evidence type="ECO:0000313" key="2">
    <source>
        <dbReference type="EMBL" id="SCZ43453.1"/>
    </source>
</evidence>
<keyword evidence="3" id="KW-1185">Reference proteome</keyword>
<name>A0A1G5P1N3_AFIMA</name>